<gene>
    <name evidence="1" type="ORF">DPEC_G00228470</name>
</gene>
<evidence type="ECO:0000313" key="2">
    <source>
        <dbReference type="Proteomes" id="UP001157502"/>
    </source>
</evidence>
<reference evidence="1" key="1">
    <citation type="submission" date="2021-05" db="EMBL/GenBank/DDBJ databases">
        <authorList>
            <person name="Pan Q."/>
            <person name="Jouanno E."/>
            <person name="Zahm M."/>
            <person name="Klopp C."/>
            <person name="Cabau C."/>
            <person name="Louis A."/>
            <person name="Berthelot C."/>
            <person name="Parey E."/>
            <person name="Roest Crollius H."/>
            <person name="Montfort J."/>
            <person name="Robinson-Rechavi M."/>
            <person name="Bouchez O."/>
            <person name="Lampietro C."/>
            <person name="Lopez Roques C."/>
            <person name="Donnadieu C."/>
            <person name="Postlethwait J."/>
            <person name="Bobe J."/>
            <person name="Dillon D."/>
            <person name="Chandos A."/>
            <person name="von Hippel F."/>
            <person name="Guiguen Y."/>
        </authorList>
    </citation>
    <scope>NUCLEOTIDE SEQUENCE</scope>
    <source>
        <strain evidence="1">YG-Jan2019</strain>
    </source>
</reference>
<name>A0ACC2G0W7_DALPE</name>
<evidence type="ECO:0000313" key="1">
    <source>
        <dbReference type="EMBL" id="KAJ7997388.1"/>
    </source>
</evidence>
<keyword evidence="2" id="KW-1185">Reference proteome</keyword>
<sequence>MARLVAVCRDGEEDFPFLARQIPLYIDDSLTMVMEFTDCVMNLNSHQINSSQMKQFVEHHSMLKQQDLNIAMMVTSREVFSALSQLVPCVGCRRSAERLFSQLVESGNPGLEPLTVKPSGVLSVTKACVADAKKLYTLFYVHGSKLNDMIDGIPKSKKNKRCQLHSLDTHKPKPLGREGSAEKGIELMKERDGGDQADSRCSISFYFGPFQPHSRGSWMDVWELLSQDCRDEVVLIDSACLLETLETYLRKHRFCTDCKNKVLRAYNILVGELDGATEKGYCAALYEGLRCCPHEGHVHVCCQTDFMAHLLGRAEPEFTGAYERRERHAKTIDIAQEEVLTCLGIHLYERLHRIWQKLRAEEQTWRMLFYLGIDALRKSFEVAVEEVQGISRLEQLCEELSEEEKAKELKQEKKRQKKKNRRKNKCGFDVSEQEAEGKDKSPDEGSLESVESGGCKDCGSAQEGAHIGCVEVIVTGNEGTTSCSCPDSTVPILDSPKVKKGLSPHSNGSDCGYSSSMEGSEPGSREGSDVACTEGICNHDEAGDYLCVHHHCAEEDGLDSCVECWANSEDNSKARKNKKKRKNKSLLCFDQGPKAECCCVIAGNRRGPGGVTSQVHRTNDTCAKLCYKSLPSAALQLPWAEHRTTMGHYRERDASVMSLLKLLDDSEVTSDEENCLTQDEIQSFVESNKSFYSNRHQYRQHLKDRFTNCLTTNLVETSDRYSVRKKADICRWGEERCVFYQNPLTEPAIMNGFSTEEDSHDGPPAPPFYGQTCCLIEDGERCGRSAGNASFSKRIQKSISQKKLKLDIDKSVRHLYICDFHKNFIQSVRNKRKRKTSDDGGESPDHDVEVPEVDLFQLQVNTLRRYKRHYKLQTRPGLNKAQLAETVSRHFRNIPVNEKDTLTYFIYMVKNSKSRLDQKSDGSKQLE</sequence>
<accession>A0ACC2G0W7</accession>
<dbReference type="Proteomes" id="UP001157502">
    <property type="component" value="Chromosome 19"/>
</dbReference>
<proteinExistence type="predicted"/>
<organism evidence="1 2">
    <name type="scientific">Dallia pectoralis</name>
    <name type="common">Alaska blackfish</name>
    <dbReference type="NCBI Taxonomy" id="75939"/>
    <lineage>
        <taxon>Eukaryota</taxon>
        <taxon>Metazoa</taxon>
        <taxon>Chordata</taxon>
        <taxon>Craniata</taxon>
        <taxon>Vertebrata</taxon>
        <taxon>Euteleostomi</taxon>
        <taxon>Actinopterygii</taxon>
        <taxon>Neopterygii</taxon>
        <taxon>Teleostei</taxon>
        <taxon>Protacanthopterygii</taxon>
        <taxon>Esociformes</taxon>
        <taxon>Umbridae</taxon>
        <taxon>Dallia</taxon>
    </lineage>
</organism>
<protein>
    <submittedName>
        <fullName evidence="1">Uncharacterized protein</fullName>
    </submittedName>
</protein>
<comment type="caution">
    <text evidence="1">The sequence shown here is derived from an EMBL/GenBank/DDBJ whole genome shotgun (WGS) entry which is preliminary data.</text>
</comment>
<dbReference type="EMBL" id="CM055746">
    <property type="protein sequence ID" value="KAJ7997388.1"/>
    <property type="molecule type" value="Genomic_DNA"/>
</dbReference>